<keyword evidence="3" id="KW-1185">Reference proteome</keyword>
<gene>
    <name evidence="2" type="ORF">K1W69_26395</name>
</gene>
<feature type="region of interest" description="Disordered" evidence="1">
    <location>
        <begin position="264"/>
        <end position="285"/>
    </location>
</feature>
<evidence type="ECO:0000313" key="2">
    <source>
        <dbReference type="EMBL" id="MBW8640749.1"/>
    </source>
</evidence>
<sequence>MTVIEFPLRTAVFQPLGHYVRLGESSYRKIADLVAAGVINSRRFVVDASKIKHMKDIIQMLQGLGAEIVLDPKTVELSSRHKCWGMAAGAPWASNQRGDPLSPEVFRKTHSKDIFGQIARHAVEFGVSAVLSPTHYLADPDFDEWYAIDLESCELLRNALDREGGKEISIDYLIAARLLDFNDQSFQAKVMEDLANLPIENLWVRASMASPDSSPINAQRLIRTLAGWHNIGVPIVMDYFGGLSGEALLSMNVVSGIAHSYGEQSSFTTSNWGSPPKLREKDEQGGRATRIGLTSLGRSFTTAELEVLLSAHGAKSALLPNDRKILPNGLDDLRNDPRRFNASEAQRRIQEIAETPTINRPDNFADKRMREVVSTAKKAAKLNPKPDVAEEHRVELPKLRERLIRHRKVSEKLRGTYEVIALERAEQGTTVRVIGAVRPSIANAETGTR</sequence>
<proteinExistence type="predicted"/>
<name>A0AAE3D3C3_9HYPH</name>
<dbReference type="EMBL" id="JAICBX010000009">
    <property type="protein sequence ID" value="MBW8640749.1"/>
    <property type="molecule type" value="Genomic_DNA"/>
</dbReference>
<evidence type="ECO:0000256" key="1">
    <source>
        <dbReference type="SAM" id="MobiDB-lite"/>
    </source>
</evidence>
<accession>A0AAE3D3C3</accession>
<organism evidence="2 3">
    <name type="scientific">Flavimaribacter sediminis</name>
    <dbReference type="NCBI Taxonomy" id="2865987"/>
    <lineage>
        <taxon>Bacteria</taxon>
        <taxon>Pseudomonadati</taxon>
        <taxon>Pseudomonadota</taxon>
        <taxon>Alphaproteobacteria</taxon>
        <taxon>Hyphomicrobiales</taxon>
        <taxon>Rhizobiaceae</taxon>
        <taxon>Flavimaribacter</taxon>
    </lineage>
</organism>
<dbReference type="RefSeq" id="WP_220231486.1">
    <property type="nucleotide sequence ID" value="NZ_JAICBX010000009.1"/>
</dbReference>
<comment type="caution">
    <text evidence="2">The sequence shown here is derived from an EMBL/GenBank/DDBJ whole genome shotgun (WGS) entry which is preliminary data.</text>
</comment>
<dbReference type="Proteomes" id="UP001196509">
    <property type="component" value="Unassembled WGS sequence"/>
</dbReference>
<feature type="compositionally biased region" description="Polar residues" evidence="1">
    <location>
        <begin position="264"/>
        <end position="273"/>
    </location>
</feature>
<reference evidence="2" key="1">
    <citation type="submission" date="2021-08" db="EMBL/GenBank/DDBJ databases">
        <title>Hoeflea bacterium WL0058 sp. nov., isolated from the sediment.</title>
        <authorList>
            <person name="Wang L."/>
            <person name="Zhang D."/>
        </authorList>
    </citation>
    <scope>NUCLEOTIDE SEQUENCE</scope>
    <source>
        <strain evidence="2">WL0058</strain>
    </source>
</reference>
<protein>
    <submittedName>
        <fullName evidence="2">Uncharacterized protein</fullName>
    </submittedName>
</protein>
<evidence type="ECO:0000313" key="3">
    <source>
        <dbReference type="Proteomes" id="UP001196509"/>
    </source>
</evidence>
<dbReference type="AlphaFoldDB" id="A0AAE3D3C3"/>